<gene>
    <name evidence="1" type="ORF">AWB74_08753</name>
</gene>
<dbReference type="AlphaFoldDB" id="A0A158L650"/>
<proteinExistence type="predicted"/>
<sequence length="32" mass="3769">MDVPQARTRRKVPLPELTNLNTKDNFGAEFYF</sequence>
<evidence type="ECO:0000313" key="1">
    <source>
        <dbReference type="EMBL" id="SAL88826.1"/>
    </source>
</evidence>
<keyword evidence="2" id="KW-1185">Reference proteome</keyword>
<accession>A0A158L650</accession>
<organism evidence="1 2">
    <name type="scientific">Caballeronia arvi</name>
    <dbReference type="NCBI Taxonomy" id="1777135"/>
    <lineage>
        <taxon>Bacteria</taxon>
        <taxon>Pseudomonadati</taxon>
        <taxon>Pseudomonadota</taxon>
        <taxon>Betaproteobacteria</taxon>
        <taxon>Burkholderiales</taxon>
        <taxon>Burkholderiaceae</taxon>
        <taxon>Caballeronia</taxon>
    </lineage>
</organism>
<name>A0A158L650_9BURK</name>
<evidence type="ECO:0000313" key="2">
    <source>
        <dbReference type="Proteomes" id="UP000055019"/>
    </source>
</evidence>
<dbReference type="EMBL" id="FCOM02000189">
    <property type="protein sequence ID" value="SAL88826.1"/>
    <property type="molecule type" value="Genomic_DNA"/>
</dbReference>
<reference evidence="1" key="1">
    <citation type="submission" date="2016-01" db="EMBL/GenBank/DDBJ databases">
        <authorList>
            <person name="Peeters C."/>
        </authorList>
    </citation>
    <scope>NUCLEOTIDE SEQUENCE [LARGE SCALE GENOMIC DNA]</scope>
    <source>
        <strain evidence="1">LMG 29317</strain>
    </source>
</reference>
<comment type="caution">
    <text evidence="1">The sequence shown here is derived from an EMBL/GenBank/DDBJ whole genome shotgun (WGS) entry which is preliminary data.</text>
</comment>
<dbReference type="Proteomes" id="UP000055019">
    <property type="component" value="Unassembled WGS sequence"/>
</dbReference>
<protein>
    <submittedName>
        <fullName evidence="1">Uncharacterized protein</fullName>
    </submittedName>
</protein>